<reference evidence="1 2" key="2">
    <citation type="submission" date="2013-11" db="EMBL/GenBank/DDBJ databases">
        <title>The Genome Sequence of Phytophthora parasitica INRA-310.</title>
        <authorList>
            <consortium name="The Broad Institute Genomics Platform"/>
            <person name="Russ C."/>
            <person name="Tyler B."/>
            <person name="Panabieres F."/>
            <person name="Shan W."/>
            <person name="Tripathy S."/>
            <person name="Grunwald N."/>
            <person name="Machado M."/>
            <person name="Johnson C.S."/>
            <person name="Arredondo F."/>
            <person name="Hong C."/>
            <person name="Coffey M."/>
            <person name="Young S.K."/>
            <person name="Zeng Q."/>
            <person name="Gargeya S."/>
            <person name="Fitzgerald M."/>
            <person name="Abouelleil A."/>
            <person name="Alvarado L."/>
            <person name="Chapman S.B."/>
            <person name="Gainer-Dewar J."/>
            <person name="Goldberg J."/>
            <person name="Griggs A."/>
            <person name="Gujja S."/>
            <person name="Hansen M."/>
            <person name="Howarth C."/>
            <person name="Imamovic A."/>
            <person name="Ireland A."/>
            <person name="Larimer J."/>
            <person name="McCowan C."/>
            <person name="Murphy C."/>
            <person name="Pearson M."/>
            <person name="Poon T.W."/>
            <person name="Priest M."/>
            <person name="Roberts A."/>
            <person name="Saif S."/>
            <person name="Shea T."/>
            <person name="Sykes S."/>
            <person name="Wortman J."/>
            <person name="Nusbaum C."/>
            <person name="Birren B."/>
        </authorList>
    </citation>
    <scope>NUCLEOTIDE SEQUENCE [LARGE SCALE GENOMIC DNA]</scope>
    <source>
        <strain evidence="1 2">INRA-310</strain>
    </source>
</reference>
<proteinExistence type="predicted"/>
<dbReference type="AlphaFoldDB" id="W2PB64"/>
<dbReference type="RefSeq" id="XP_008916802.1">
    <property type="nucleotide sequence ID" value="XM_008918554.1"/>
</dbReference>
<dbReference type="PANTHER" id="PTHR48471:SF1">
    <property type="entry name" value="DDE TNP4 DOMAIN-CONTAINING PROTEIN"/>
    <property type="match status" value="1"/>
</dbReference>
<evidence type="ECO:0000313" key="2">
    <source>
        <dbReference type="Proteomes" id="UP000018817"/>
    </source>
</evidence>
<evidence type="ECO:0000313" key="1">
    <source>
        <dbReference type="EMBL" id="ETM97900.1"/>
    </source>
</evidence>
<name>W2PB64_PHYN3</name>
<dbReference type="PANTHER" id="PTHR48471">
    <property type="entry name" value="DDE TNP4 DOMAIN-CONTAINING PROTEIN"/>
    <property type="match status" value="1"/>
</dbReference>
<dbReference type="GeneID" id="20188584"/>
<protein>
    <recommendedName>
        <fullName evidence="3">DDE Tnp4 domain-containing protein</fullName>
    </recommendedName>
</protein>
<dbReference type="EMBL" id="KI669789">
    <property type="protein sequence ID" value="ETM97900.1"/>
    <property type="molecule type" value="Genomic_DNA"/>
</dbReference>
<accession>W2PB64</accession>
<reference evidence="2" key="1">
    <citation type="submission" date="2011-12" db="EMBL/GenBank/DDBJ databases">
        <authorList>
            <consortium name="The Broad Institute Genome Sequencing Platform"/>
            <person name="Russ C."/>
            <person name="Tyler B."/>
            <person name="Panabieres F."/>
            <person name="Shan W."/>
            <person name="Tripathy S."/>
            <person name="Grunwald N."/>
            <person name="Machado M."/>
            <person name="Young S.K."/>
            <person name="Zeng Q."/>
            <person name="Gargeya S."/>
            <person name="Fitzgerald M."/>
            <person name="Haas B."/>
            <person name="Abouelleil A."/>
            <person name="Alvarado L."/>
            <person name="Arachchi H.M."/>
            <person name="Berlin A."/>
            <person name="Chapman S.B."/>
            <person name="Gearin G."/>
            <person name="Goldberg J."/>
            <person name="Griggs A."/>
            <person name="Gujja S."/>
            <person name="Hansen M."/>
            <person name="Heiman D."/>
            <person name="Howarth C."/>
            <person name="Larimer J."/>
            <person name="Lui A."/>
            <person name="MacDonald P.J.P."/>
            <person name="McCowen C."/>
            <person name="Montmayeur A."/>
            <person name="Murphy C."/>
            <person name="Neiman D."/>
            <person name="Pearson M."/>
            <person name="Priest M."/>
            <person name="Roberts A."/>
            <person name="Saif S."/>
            <person name="Shea T."/>
            <person name="Sisk P."/>
            <person name="Stolte C."/>
            <person name="Sykes S."/>
            <person name="Wortman J."/>
            <person name="Nusbaum C."/>
            <person name="Birren B."/>
        </authorList>
    </citation>
    <scope>NUCLEOTIDE SEQUENCE [LARGE SCALE GENOMIC DNA]</scope>
    <source>
        <strain evidence="2">INRA-310</strain>
    </source>
</reference>
<dbReference type="VEuPathDB" id="FungiDB:PPTG_19898"/>
<sequence length="166" mass="18716">MTKEVWWIAMRSQHYLTVSCLGKPTESAWMSLYMSQNFLNATRLTSVLLPTASLVAQFYTIPSPSSRGHPPKLRYLHQVLGLVMCYYVGSMENITLSMLFGVPPTTLSGYGPARIAWPSPSRQVELARLVEPREPLLKHTFGFIDGTNLRVMQPSYADLQNVMYNG</sequence>
<gene>
    <name evidence="1" type="ORF">PPTG_19898</name>
</gene>
<dbReference type="Proteomes" id="UP000018817">
    <property type="component" value="Unassembled WGS sequence"/>
</dbReference>
<dbReference type="OMA" id="EVWWIAM"/>
<organism evidence="1 2">
    <name type="scientific">Phytophthora nicotianae (strain INRA-310)</name>
    <name type="common">Phytophthora parasitica</name>
    <dbReference type="NCBI Taxonomy" id="761204"/>
    <lineage>
        <taxon>Eukaryota</taxon>
        <taxon>Sar</taxon>
        <taxon>Stramenopiles</taxon>
        <taxon>Oomycota</taxon>
        <taxon>Peronosporomycetes</taxon>
        <taxon>Peronosporales</taxon>
        <taxon>Peronosporaceae</taxon>
        <taxon>Phytophthora</taxon>
    </lineage>
</organism>
<evidence type="ECO:0008006" key="3">
    <source>
        <dbReference type="Google" id="ProtNLM"/>
    </source>
</evidence>